<keyword evidence="2" id="KW-1133">Transmembrane helix</keyword>
<dbReference type="RefSeq" id="WP_009851013.1">
    <property type="nucleotide sequence ID" value="NZ_DS022295.1"/>
</dbReference>
<dbReference type="InterPro" id="IPR036457">
    <property type="entry name" value="PPM-type-like_dom_sf"/>
</dbReference>
<protein>
    <submittedName>
        <fullName evidence="4">Serine phosphatase</fullName>
    </submittedName>
</protein>
<dbReference type="GO" id="GO:0016020">
    <property type="term" value="C:membrane"/>
    <property type="evidence" value="ECO:0007669"/>
    <property type="project" value="InterPro"/>
</dbReference>
<feature type="transmembrane region" description="Helical" evidence="2">
    <location>
        <begin position="95"/>
        <end position="118"/>
    </location>
</feature>
<keyword evidence="1" id="KW-0378">Hydrolase</keyword>
<sequence length="544" mass="60332">MLQHPFARFTLYLWPLLLVFALGQFIMRWTGNTEALGITWVLSLADMVVFVLTFGIAAWLSCRSLSRCLRSANPERSARRVETVMADFPWRVLKLFSIAGVSFALYLFGAVALTALAGGRDLPLSVLISLFLNFGFGAGVLAPALAVANAIVFSVNLRLHLSGHGLFQGHLDEGHSFRQFTSSTHRPWLVFMVTGLVPTLILSAYVYLSLSGDESSRHFILMQALVLLMMSVSASMILVWTISHTLKRVTQELESGLKKLAKGQFDACVPVLMDDEFGDLALGLNTAMRGLREREDLKDSLAIAAEIQQGLLPKFAPVIPFYQLLGFQQTCFSVGGDYYDYIELEDGRIWLMIADVSGKGYPAALTMANLQAMLRGLATLDWPIEEAANYLNEALCETLTGGRFVTLFMGKLQPQSHSLIWINAGHVPPLLLRSHDGVEQLAALSPPLGLVKGISYEVTRTELDEGDTLFCYTDGVTESSSHNGHERFGEARLKQWLLEHKDITDLKQLPEALLNRLNDYGRSDDDDDLTLLCVRHCEANKEQI</sequence>
<feature type="transmembrane region" description="Helical" evidence="2">
    <location>
        <begin position="12"/>
        <end position="31"/>
    </location>
</feature>
<dbReference type="InterPro" id="IPR003660">
    <property type="entry name" value="HAMP_dom"/>
</dbReference>
<evidence type="ECO:0000256" key="1">
    <source>
        <dbReference type="ARBA" id="ARBA00022801"/>
    </source>
</evidence>
<evidence type="ECO:0000313" key="5">
    <source>
        <dbReference type="Proteomes" id="UP000005297"/>
    </source>
</evidence>
<evidence type="ECO:0000259" key="3">
    <source>
        <dbReference type="PROSITE" id="PS50885"/>
    </source>
</evidence>
<dbReference type="AlphaFoldDB" id="Q0F3S4"/>
<dbReference type="GO" id="GO:0016791">
    <property type="term" value="F:phosphatase activity"/>
    <property type="evidence" value="ECO:0007669"/>
    <property type="project" value="TreeGrafter"/>
</dbReference>
<dbReference type="SMART" id="SM00304">
    <property type="entry name" value="HAMP"/>
    <property type="match status" value="1"/>
</dbReference>
<dbReference type="STRING" id="314344.AL013_03700"/>
<accession>Q0F3S4</accession>
<dbReference type="PANTHER" id="PTHR43156">
    <property type="entry name" value="STAGE II SPORULATION PROTEIN E-RELATED"/>
    <property type="match status" value="1"/>
</dbReference>
<keyword evidence="2" id="KW-0472">Membrane</keyword>
<evidence type="ECO:0000313" key="4">
    <source>
        <dbReference type="EMBL" id="EAU55867.1"/>
    </source>
</evidence>
<dbReference type="Gene3D" id="3.60.40.10">
    <property type="entry name" value="PPM-type phosphatase domain"/>
    <property type="match status" value="1"/>
</dbReference>
<evidence type="ECO:0000256" key="2">
    <source>
        <dbReference type="SAM" id="Phobius"/>
    </source>
</evidence>
<dbReference type="PANTHER" id="PTHR43156:SF2">
    <property type="entry name" value="STAGE II SPORULATION PROTEIN E"/>
    <property type="match status" value="1"/>
</dbReference>
<dbReference type="InterPro" id="IPR052016">
    <property type="entry name" value="Bact_Sigma-Reg"/>
</dbReference>
<dbReference type="CDD" id="cd06225">
    <property type="entry name" value="HAMP"/>
    <property type="match status" value="1"/>
</dbReference>
<dbReference type="InterPro" id="IPR001932">
    <property type="entry name" value="PPM-type_phosphatase-like_dom"/>
</dbReference>
<comment type="caution">
    <text evidence="4">The sequence shown here is derived from an EMBL/GenBank/DDBJ whole genome shotgun (WGS) entry which is preliminary data.</text>
</comment>
<name>Q0F3S4_9PROT</name>
<dbReference type="eggNOG" id="COG2208">
    <property type="taxonomic scope" value="Bacteria"/>
</dbReference>
<dbReference type="GO" id="GO:0007165">
    <property type="term" value="P:signal transduction"/>
    <property type="evidence" value="ECO:0007669"/>
    <property type="project" value="InterPro"/>
</dbReference>
<dbReference type="SMART" id="SM00331">
    <property type="entry name" value="PP2C_SIG"/>
    <property type="match status" value="1"/>
</dbReference>
<dbReference type="SUPFAM" id="SSF81606">
    <property type="entry name" value="PP2C-like"/>
    <property type="match status" value="1"/>
</dbReference>
<dbReference type="Pfam" id="PF07228">
    <property type="entry name" value="SpoIIE"/>
    <property type="match status" value="1"/>
</dbReference>
<feature type="transmembrane region" description="Helical" evidence="2">
    <location>
        <begin position="37"/>
        <end position="60"/>
    </location>
</feature>
<proteinExistence type="predicted"/>
<keyword evidence="2" id="KW-0812">Transmembrane</keyword>
<organism evidence="4 5">
    <name type="scientific">Mariprofundus ferrooxydans PV-1</name>
    <dbReference type="NCBI Taxonomy" id="314345"/>
    <lineage>
        <taxon>Bacteria</taxon>
        <taxon>Pseudomonadati</taxon>
        <taxon>Pseudomonadota</taxon>
        <taxon>Candidatius Mariprofundia</taxon>
        <taxon>Mariprofundales</taxon>
        <taxon>Mariprofundaceae</taxon>
        <taxon>Mariprofundus</taxon>
    </lineage>
</organism>
<feature type="transmembrane region" description="Helical" evidence="2">
    <location>
        <begin position="220"/>
        <end position="242"/>
    </location>
</feature>
<feature type="domain" description="HAMP" evidence="3">
    <location>
        <begin position="244"/>
        <end position="296"/>
    </location>
</feature>
<keyword evidence="5" id="KW-1185">Reference proteome</keyword>
<feature type="transmembrane region" description="Helical" evidence="2">
    <location>
        <begin position="188"/>
        <end position="208"/>
    </location>
</feature>
<gene>
    <name evidence="4" type="ORF">SPV1_03583</name>
</gene>
<dbReference type="OrthoDB" id="343514at2"/>
<dbReference type="PROSITE" id="PS50885">
    <property type="entry name" value="HAMP"/>
    <property type="match status" value="1"/>
</dbReference>
<dbReference type="InParanoid" id="Q0F3S4"/>
<dbReference type="HOGENOM" id="CLU_500380_0_0_0"/>
<reference evidence="4 5" key="1">
    <citation type="submission" date="2006-09" db="EMBL/GenBank/DDBJ databases">
        <authorList>
            <person name="Emerson D."/>
            <person name="Ferriera S."/>
            <person name="Johnson J."/>
            <person name="Kravitz S."/>
            <person name="Halpern A."/>
            <person name="Remington K."/>
            <person name="Beeson K."/>
            <person name="Tran B."/>
            <person name="Rogers Y.-H."/>
            <person name="Friedman R."/>
            <person name="Venter J.C."/>
        </authorList>
    </citation>
    <scope>NUCLEOTIDE SEQUENCE [LARGE SCALE GENOMIC DNA]</scope>
    <source>
        <strain evidence="4 5">PV-1</strain>
    </source>
</reference>
<dbReference type="Proteomes" id="UP000005297">
    <property type="component" value="Unassembled WGS sequence"/>
</dbReference>
<dbReference type="Gene3D" id="6.10.340.10">
    <property type="match status" value="1"/>
</dbReference>
<dbReference type="EMBL" id="AATS01000001">
    <property type="protein sequence ID" value="EAU55867.1"/>
    <property type="molecule type" value="Genomic_DNA"/>
</dbReference>
<feature type="transmembrane region" description="Helical" evidence="2">
    <location>
        <begin position="124"/>
        <end position="152"/>
    </location>
</feature>